<evidence type="ECO:0000313" key="3">
    <source>
        <dbReference type="Proteomes" id="UP001148018"/>
    </source>
</evidence>
<keyword evidence="3" id="KW-1185">Reference proteome</keyword>
<evidence type="ECO:0000256" key="1">
    <source>
        <dbReference type="SAM" id="MobiDB-lite"/>
    </source>
</evidence>
<reference evidence="2" key="1">
    <citation type="submission" date="2022-07" db="EMBL/GenBank/DDBJ databases">
        <title>Chromosome-level genome of Muraenolepis orangiensis.</title>
        <authorList>
            <person name="Kim J."/>
        </authorList>
    </citation>
    <scope>NUCLEOTIDE SEQUENCE</scope>
    <source>
        <strain evidence="2">KU_S4_2022</strain>
        <tissue evidence="2">Muscle</tissue>
    </source>
</reference>
<accession>A0A9Q0DSI2</accession>
<sequence length="76" mass="8244">MKDICVLPQWGFSHGGVSPSGVSPGRLPQKRSGQPLVDGRTKYGGLESAVEQKPGSAGPPFSEEDYIKIFTKKRRD</sequence>
<comment type="caution">
    <text evidence="2">The sequence shown here is derived from an EMBL/GenBank/DDBJ whole genome shotgun (WGS) entry which is preliminary data.</text>
</comment>
<feature type="compositionally biased region" description="Low complexity" evidence="1">
    <location>
        <begin position="15"/>
        <end position="25"/>
    </location>
</feature>
<gene>
    <name evidence="2" type="ORF">NHX12_005952</name>
</gene>
<dbReference type="AlphaFoldDB" id="A0A9Q0DSI2"/>
<organism evidence="2 3">
    <name type="scientific">Muraenolepis orangiensis</name>
    <name type="common">Patagonian moray cod</name>
    <dbReference type="NCBI Taxonomy" id="630683"/>
    <lineage>
        <taxon>Eukaryota</taxon>
        <taxon>Metazoa</taxon>
        <taxon>Chordata</taxon>
        <taxon>Craniata</taxon>
        <taxon>Vertebrata</taxon>
        <taxon>Euteleostomi</taxon>
        <taxon>Actinopterygii</taxon>
        <taxon>Neopterygii</taxon>
        <taxon>Teleostei</taxon>
        <taxon>Neoteleostei</taxon>
        <taxon>Acanthomorphata</taxon>
        <taxon>Zeiogadaria</taxon>
        <taxon>Gadariae</taxon>
        <taxon>Gadiformes</taxon>
        <taxon>Muraenolepidoidei</taxon>
        <taxon>Muraenolepididae</taxon>
        <taxon>Muraenolepis</taxon>
    </lineage>
</organism>
<dbReference type="EMBL" id="JANIIK010000112">
    <property type="protein sequence ID" value="KAJ3593618.1"/>
    <property type="molecule type" value="Genomic_DNA"/>
</dbReference>
<feature type="region of interest" description="Disordered" evidence="1">
    <location>
        <begin position="13"/>
        <end position="37"/>
    </location>
</feature>
<proteinExistence type="predicted"/>
<protein>
    <submittedName>
        <fullName evidence="2">Uncharacterized protein</fullName>
    </submittedName>
</protein>
<name>A0A9Q0DSI2_9TELE</name>
<dbReference type="Proteomes" id="UP001148018">
    <property type="component" value="Unassembled WGS sequence"/>
</dbReference>
<evidence type="ECO:0000313" key="2">
    <source>
        <dbReference type="EMBL" id="KAJ3593618.1"/>
    </source>
</evidence>